<feature type="chain" id="PRO_5013088865" evidence="1">
    <location>
        <begin position="20"/>
        <end position="114"/>
    </location>
</feature>
<evidence type="ECO:0000313" key="2">
    <source>
        <dbReference type="EMBL" id="APZ54672.1"/>
    </source>
</evidence>
<evidence type="ECO:0000313" key="3">
    <source>
        <dbReference type="Proteomes" id="UP000187059"/>
    </source>
</evidence>
<dbReference type="AlphaFoldDB" id="A0A1P8UZ51"/>
<dbReference type="KEGG" id="paby:Ga0080574_TMP4338"/>
<sequence precursor="true">MKGLCAALTACGLAGPVAAQGLTCVAELQCRGDAEAMCAPSTLSIEAERAGGGAHLWIDRQGPYPASVTRGADGLELAVEGFGGGHGMQVQADGAFIYRGNRGKRFSGTCEGML</sequence>
<gene>
    <name evidence="2" type="ORF">Ga0080574_TMP4338</name>
</gene>
<protein>
    <submittedName>
        <fullName evidence="2">Uncharacterized protein</fullName>
    </submittedName>
</protein>
<evidence type="ECO:0000256" key="1">
    <source>
        <dbReference type="SAM" id="SignalP"/>
    </source>
</evidence>
<reference evidence="2 3" key="1">
    <citation type="submission" date="2016-04" db="EMBL/GenBank/DDBJ databases">
        <title>Deep-sea bacteria in the southern Pacific.</title>
        <authorList>
            <person name="Tang K."/>
        </authorList>
    </citation>
    <scope>NUCLEOTIDE SEQUENCE [LARGE SCALE GENOMIC DNA]</scope>
    <source>
        <strain evidence="2 3">JLT2014</strain>
    </source>
</reference>
<proteinExistence type="predicted"/>
<accession>A0A1P8UZ51</accession>
<feature type="signal peptide" evidence="1">
    <location>
        <begin position="1"/>
        <end position="19"/>
    </location>
</feature>
<dbReference type="Proteomes" id="UP000187059">
    <property type="component" value="Chromosome"/>
</dbReference>
<keyword evidence="1" id="KW-0732">Signal</keyword>
<organism evidence="2 3">
    <name type="scientific">Salipiger abyssi</name>
    <dbReference type="NCBI Taxonomy" id="1250539"/>
    <lineage>
        <taxon>Bacteria</taxon>
        <taxon>Pseudomonadati</taxon>
        <taxon>Pseudomonadota</taxon>
        <taxon>Alphaproteobacteria</taxon>
        <taxon>Rhodobacterales</taxon>
        <taxon>Roseobacteraceae</taxon>
        <taxon>Salipiger</taxon>
    </lineage>
</organism>
<dbReference type="STRING" id="1250539.Ga0080574_TMP4338"/>
<dbReference type="EMBL" id="CP015093">
    <property type="protein sequence ID" value="APZ54672.1"/>
    <property type="molecule type" value="Genomic_DNA"/>
</dbReference>
<keyword evidence="3" id="KW-1185">Reference proteome</keyword>
<name>A0A1P8UZ51_9RHOB</name>